<keyword evidence="5 6" id="KW-0472">Membrane</keyword>
<evidence type="ECO:0000256" key="1">
    <source>
        <dbReference type="ARBA" id="ARBA00004141"/>
    </source>
</evidence>
<dbReference type="OrthoDB" id="9811036at2"/>
<evidence type="ECO:0000259" key="8">
    <source>
        <dbReference type="Pfam" id="PF02683"/>
    </source>
</evidence>
<evidence type="ECO:0000313" key="9">
    <source>
        <dbReference type="EMBL" id="PSL50067.1"/>
    </source>
</evidence>
<feature type="transmembrane region" description="Helical" evidence="6">
    <location>
        <begin position="204"/>
        <end position="225"/>
    </location>
</feature>
<proteinExistence type="predicted"/>
<accession>A0A2P8HV13</accession>
<dbReference type="Pfam" id="PF13899">
    <property type="entry name" value="Thioredoxin_7"/>
    <property type="match status" value="1"/>
</dbReference>
<evidence type="ECO:0000256" key="4">
    <source>
        <dbReference type="ARBA" id="ARBA00022989"/>
    </source>
</evidence>
<comment type="caution">
    <text evidence="9">The sequence shown here is derived from an EMBL/GenBank/DDBJ whole genome shotgun (WGS) entry which is preliminary data.</text>
</comment>
<dbReference type="GO" id="GO:0045454">
    <property type="term" value="P:cell redox homeostasis"/>
    <property type="evidence" value="ECO:0007669"/>
    <property type="project" value="TreeGrafter"/>
</dbReference>
<keyword evidence="3" id="KW-0201">Cytochrome c-type biogenesis</keyword>
<evidence type="ECO:0000313" key="10">
    <source>
        <dbReference type="Proteomes" id="UP000240971"/>
    </source>
</evidence>
<feature type="transmembrane region" description="Helical" evidence="6">
    <location>
        <begin position="362"/>
        <end position="387"/>
    </location>
</feature>
<dbReference type="InterPro" id="IPR036249">
    <property type="entry name" value="Thioredoxin-like_sf"/>
</dbReference>
<feature type="transmembrane region" description="Helical" evidence="6">
    <location>
        <begin position="473"/>
        <end position="490"/>
    </location>
</feature>
<dbReference type="PANTHER" id="PTHR32234:SF0">
    <property type="entry name" value="THIOL:DISULFIDE INTERCHANGE PROTEIN DSBD"/>
    <property type="match status" value="1"/>
</dbReference>
<feature type="transmembrane region" description="Helical" evidence="6">
    <location>
        <begin position="246"/>
        <end position="265"/>
    </location>
</feature>
<feature type="transmembrane region" description="Helical" evidence="6">
    <location>
        <begin position="399"/>
        <end position="421"/>
    </location>
</feature>
<keyword evidence="4 6" id="KW-1133">Transmembrane helix</keyword>
<evidence type="ECO:0000256" key="3">
    <source>
        <dbReference type="ARBA" id="ARBA00022748"/>
    </source>
</evidence>
<feature type="signal peptide" evidence="7">
    <location>
        <begin position="1"/>
        <end position="21"/>
    </location>
</feature>
<name>A0A2P8HV13_CHINA</name>
<dbReference type="SUPFAM" id="SSF52833">
    <property type="entry name" value="Thioredoxin-like"/>
    <property type="match status" value="1"/>
</dbReference>
<feature type="domain" description="Cytochrome C biogenesis protein transmembrane" evidence="8">
    <location>
        <begin position="209"/>
        <end position="421"/>
    </location>
</feature>
<gene>
    <name evidence="9" type="ORF">CLV51_1011411</name>
</gene>
<dbReference type="Pfam" id="PF02683">
    <property type="entry name" value="DsbD_TM"/>
    <property type="match status" value="1"/>
</dbReference>
<dbReference type="GO" id="GO:0016020">
    <property type="term" value="C:membrane"/>
    <property type="evidence" value="ECO:0007669"/>
    <property type="project" value="UniProtKB-SubCell"/>
</dbReference>
<dbReference type="PANTHER" id="PTHR32234">
    <property type="entry name" value="THIOL:DISULFIDE INTERCHANGE PROTEIN DSBD"/>
    <property type="match status" value="1"/>
</dbReference>
<sequence length="667" mass="73367">MKHLLSFLIPVFALFALSANAQEQSPKPVKWQFSAEKKNDQEYVLHLKGTVEKGWLLFSTTMGNDDPNTRVVLDSVAASVAGISAIKEAGKLNTRKEPLFDNLEIKYFENTVDLETTVKFTGAVPNVFKGSVNYMALKGDEAVGPEEEAFKFTKDASGNLTNVAAGLKESADNAQTLKRTAIDLQHPVKACGGTGQEGGGKKSLWGLFILGMLGGFIALFTPCVFPMIPLTVSFFTKQSQDKKKGVMNAIIYGFFIFLIYVLLSLPFHFLDSLNPEILNNISTNIWLNLTFFVIFIVFAISFFGYFEISMPSSLANKVDAKSSVGGLVGIFFMALTLALVSFSCTGPILGSLLAGSLSTDGGAIQLSVGMGGFGFALALPFALFALFPGWLNSLPKSGGWLTSVKVVLGFLELAMAIKFLSNADLVKHWGILKREVFFAIWIIIGVCIVLYLFGKIRFPHDSPIKKLSKGRITLALVFLAFTIYLVPGVTNTKYANRSLISGFPPPLSYSIYGEDAAKGVEANVVNDYEKALKLAKEQNKPILLDFTGWACVNCRKMEENVWPNDEVKVLIQKDYILVSLYVDDRKLLPEDQQFLFTTSNGHKKEIKTIGDKFATMQTENFTNNSQPFYVLISPDEKLLTHPVGYTPDAKAYADWLKCGLEAFKSAK</sequence>
<dbReference type="Proteomes" id="UP000240971">
    <property type="component" value="Unassembled WGS sequence"/>
</dbReference>
<evidence type="ECO:0000256" key="7">
    <source>
        <dbReference type="SAM" id="SignalP"/>
    </source>
</evidence>
<reference evidence="9 10" key="1">
    <citation type="submission" date="2018-03" db="EMBL/GenBank/DDBJ databases">
        <title>Genomic Encyclopedia of Archaeal and Bacterial Type Strains, Phase II (KMG-II): from individual species to whole genera.</title>
        <authorList>
            <person name="Goeker M."/>
        </authorList>
    </citation>
    <scope>NUCLEOTIDE SEQUENCE [LARGE SCALE GENOMIC DNA]</scope>
    <source>
        <strain evidence="9 10">DSM 24859</strain>
    </source>
</reference>
<feature type="chain" id="PRO_5015191243" evidence="7">
    <location>
        <begin position="22"/>
        <end position="667"/>
    </location>
</feature>
<evidence type="ECO:0000256" key="2">
    <source>
        <dbReference type="ARBA" id="ARBA00022692"/>
    </source>
</evidence>
<keyword evidence="10" id="KW-1185">Reference proteome</keyword>
<dbReference type="GO" id="GO:0015035">
    <property type="term" value="F:protein-disulfide reductase activity"/>
    <property type="evidence" value="ECO:0007669"/>
    <property type="project" value="TreeGrafter"/>
</dbReference>
<dbReference type="AlphaFoldDB" id="A0A2P8HV13"/>
<dbReference type="InterPro" id="IPR003834">
    <property type="entry name" value="Cyt_c_assmbl_TM_dom"/>
</dbReference>
<dbReference type="GO" id="GO:0017004">
    <property type="term" value="P:cytochrome complex assembly"/>
    <property type="evidence" value="ECO:0007669"/>
    <property type="project" value="UniProtKB-KW"/>
</dbReference>
<dbReference type="Gene3D" id="3.40.30.10">
    <property type="entry name" value="Glutaredoxin"/>
    <property type="match status" value="1"/>
</dbReference>
<comment type="subcellular location">
    <subcellularLocation>
        <location evidence="1">Membrane</location>
        <topology evidence="1">Multi-pass membrane protein</topology>
    </subcellularLocation>
</comment>
<protein>
    <submittedName>
        <fullName evidence="9">Thiol:disulfide interchange protein DsbD</fullName>
    </submittedName>
</protein>
<evidence type="ECO:0000256" key="6">
    <source>
        <dbReference type="SAM" id="Phobius"/>
    </source>
</evidence>
<organism evidence="9 10">
    <name type="scientific">Chitinophaga niastensis</name>
    <dbReference type="NCBI Taxonomy" id="536980"/>
    <lineage>
        <taxon>Bacteria</taxon>
        <taxon>Pseudomonadati</taxon>
        <taxon>Bacteroidota</taxon>
        <taxon>Chitinophagia</taxon>
        <taxon>Chitinophagales</taxon>
        <taxon>Chitinophagaceae</taxon>
        <taxon>Chitinophaga</taxon>
    </lineage>
</organism>
<dbReference type="EMBL" id="PYAW01000001">
    <property type="protein sequence ID" value="PSL50067.1"/>
    <property type="molecule type" value="Genomic_DNA"/>
</dbReference>
<keyword evidence="2 6" id="KW-0812">Transmembrane</keyword>
<feature type="transmembrane region" description="Helical" evidence="6">
    <location>
        <begin position="327"/>
        <end position="350"/>
    </location>
</feature>
<keyword evidence="7" id="KW-0732">Signal</keyword>
<feature type="transmembrane region" description="Helical" evidence="6">
    <location>
        <begin position="436"/>
        <end position="453"/>
    </location>
</feature>
<dbReference type="RefSeq" id="WP_106527247.1">
    <property type="nucleotide sequence ID" value="NZ_PYAW01000001.1"/>
</dbReference>
<feature type="transmembrane region" description="Helical" evidence="6">
    <location>
        <begin position="285"/>
        <end position="306"/>
    </location>
</feature>
<evidence type="ECO:0000256" key="5">
    <source>
        <dbReference type="ARBA" id="ARBA00023136"/>
    </source>
</evidence>